<dbReference type="InterPro" id="IPR003362">
    <property type="entry name" value="Bact_transf"/>
</dbReference>
<keyword evidence="10" id="KW-1185">Reference proteome</keyword>
<feature type="transmembrane region" description="Helical" evidence="7">
    <location>
        <begin position="460"/>
        <end position="484"/>
    </location>
</feature>
<dbReference type="Gene3D" id="3.40.50.720">
    <property type="entry name" value="NAD(P)-binding Rossmann-like Domain"/>
    <property type="match status" value="1"/>
</dbReference>
<organism evidence="9 10">
    <name type="scientific">Desulforhabdus amnigena</name>
    <dbReference type="NCBI Taxonomy" id="40218"/>
    <lineage>
        <taxon>Bacteria</taxon>
        <taxon>Pseudomonadati</taxon>
        <taxon>Thermodesulfobacteriota</taxon>
        <taxon>Syntrophobacteria</taxon>
        <taxon>Syntrophobacterales</taxon>
        <taxon>Syntrophobacteraceae</taxon>
        <taxon>Desulforhabdus</taxon>
    </lineage>
</organism>
<evidence type="ECO:0000256" key="4">
    <source>
        <dbReference type="ARBA" id="ARBA00022692"/>
    </source>
</evidence>
<dbReference type="PANTHER" id="PTHR30576:SF0">
    <property type="entry name" value="UNDECAPRENYL-PHOSPHATE N-ACETYLGALACTOSAMINYL 1-PHOSPHATE TRANSFERASE-RELATED"/>
    <property type="match status" value="1"/>
</dbReference>
<keyword evidence="4 7" id="KW-0812">Transmembrane</keyword>
<dbReference type="Pfam" id="PF02397">
    <property type="entry name" value="Bac_transf"/>
    <property type="match status" value="1"/>
</dbReference>
<feature type="transmembrane region" description="Helical" evidence="7">
    <location>
        <begin position="296"/>
        <end position="317"/>
    </location>
</feature>
<comment type="caution">
    <text evidence="9">The sequence shown here is derived from an EMBL/GenBank/DDBJ whole genome shotgun (WGS) entry which is preliminary data.</text>
</comment>
<sequence>METAIAGTTDPLLGIYNEAQFQEMLHLETRRSERSSRPFLLMRITPAEGLDERESLDLFKKIAFVLGKVTRDTDIKGWYKNEKSIGVIFTEIRQAPEHAIESRIHQKIHSNLLKLLNFNQASKVKIEFEAYPKVPNASPFKARQESKRANLSLVGENGEEGGLTETQHFAGETSHVQGSLGKTTAEGKIEHGFTKQRLLLLAGDMSLIFSSTVLGSWLRFGVPFETSALQWGTLMLAMFFYPCMLYIFDMYNVSRSFRCYDGIVRILSASILATLVCGLAFYIIPEASYAGRGLFLAQASILTLLLVSWRILFSSLWQGTRSRLRALVVGAGECGQAICRLLNSPLSPYEVRGILDDDPSNQGKKIECAMVLGPTEQIGTIMGQVWAKAAILATPRNGNKELIRQILDARLGGVEVLEMPGIYERLTGRVPVQYIQDEWLLYADGFYLLSKEYVQKIKRLLDLIFSSLILVLSTPLLALTAALIRLDSSGPVFYRQARVGKFGSIFSIVKFRSMFENAEAKGVKWASRRDPRVTRVGRWIRLLRIDEIPQLWNVFKGEMSLIGPRPERPEFVKELDKMIPYYSVRHCVTPGVTGWAQVNYPYGASVEDSLHKLEYDLYYIKNMSILLDLKIALKTVGVILLGDGAR</sequence>
<protein>
    <recommendedName>
        <fullName evidence="8">Bacterial sugar transferase domain-containing protein</fullName>
    </recommendedName>
</protein>
<comment type="subcellular location">
    <subcellularLocation>
        <location evidence="1">Membrane</location>
        <topology evidence="1">Multi-pass membrane protein</topology>
    </subcellularLocation>
</comment>
<feature type="transmembrane region" description="Helical" evidence="7">
    <location>
        <begin position="230"/>
        <end position="251"/>
    </location>
</feature>
<dbReference type="SUPFAM" id="SSF51735">
    <property type="entry name" value="NAD(P)-binding Rossmann-fold domains"/>
    <property type="match status" value="1"/>
</dbReference>
<accession>A0A9W6FVY2</accession>
<comment type="similarity">
    <text evidence="2">Belongs to the bacterial sugar transferase family.</text>
</comment>
<evidence type="ECO:0000256" key="3">
    <source>
        <dbReference type="ARBA" id="ARBA00022679"/>
    </source>
</evidence>
<keyword evidence="3" id="KW-0808">Transferase</keyword>
<dbReference type="Pfam" id="PF13727">
    <property type="entry name" value="CoA_binding_3"/>
    <property type="match status" value="1"/>
</dbReference>
<evidence type="ECO:0000256" key="1">
    <source>
        <dbReference type="ARBA" id="ARBA00004141"/>
    </source>
</evidence>
<gene>
    <name evidence="9" type="ORF">DAMNIGENAA_33470</name>
</gene>
<feature type="domain" description="Bacterial sugar transferase" evidence="8">
    <location>
        <begin position="458"/>
        <end position="640"/>
    </location>
</feature>
<evidence type="ECO:0000256" key="5">
    <source>
        <dbReference type="ARBA" id="ARBA00022989"/>
    </source>
</evidence>
<feature type="transmembrane region" description="Helical" evidence="7">
    <location>
        <begin position="198"/>
        <end position="218"/>
    </location>
</feature>
<reference evidence="9" key="1">
    <citation type="submission" date="2022-12" db="EMBL/GenBank/DDBJ databases">
        <title>Reference genome sequencing for broad-spectrum identification of bacterial and archaeal isolates by mass spectrometry.</title>
        <authorList>
            <person name="Sekiguchi Y."/>
            <person name="Tourlousse D.M."/>
        </authorList>
    </citation>
    <scope>NUCLEOTIDE SEQUENCE</scope>
    <source>
        <strain evidence="9">ASRB1</strain>
    </source>
</reference>
<dbReference type="NCBIfam" id="TIGR03025">
    <property type="entry name" value="EPS_sugtrans"/>
    <property type="match status" value="1"/>
</dbReference>
<dbReference type="EMBL" id="BSDR01000001">
    <property type="protein sequence ID" value="GLI35914.1"/>
    <property type="molecule type" value="Genomic_DNA"/>
</dbReference>
<dbReference type="InterPro" id="IPR017475">
    <property type="entry name" value="EPS_sugar_tfrase"/>
</dbReference>
<keyword evidence="5 7" id="KW-1133">Transmembrane helix</keyword>
<name>A0A9W6FVY2_9BACT</name>
<dbReference type="GO" id="GO:0016020">
    <property type="term" value="C:membrane"/>
    <property type="evidence" value="ECO:0007669"/>
    <property type="project" value="UniProtKB-SubCell"/>
</dbReference>
<evidence type="ECO:0000259" key="8">
    <source>
        <dbReference type="Pfam" id="PF02397"/>
    </source>
</evidence>
<feature type="transmembrane region" description="Helical" evidence="7">
    <location>
        <begin position="263"/>
        <end position="284"/>
    </location>
</feature>
<evidence type="ECO:0000256" key="6">
    <source>
        <dbReference type="ARBA" id="ARBA00023136"/>
    </source>
</evidence>
<evidence type="ECO:0000313" key="9">
    <source>
        <dbReference type="EMBL" id="GLI35914.1"/>
    </source>
</evidence>
<dbReference type="InterPro" id="IPR036291">
    <property type="entry name" value="NAD(P)-bd_dom_sf"/>
</dbReference>
<dbReference type="GO" id="GO:0016780">
    <property type="term" value="F:phosphotransferase activity, for other substituted phosphate groups"/>
    <property type="evidence" value="ECO:0007669"/>
    <property type="project" value="TreeGrafter"/>
</dbReference>
<evidence type="ECO:0000256" key="2">
    <source>
        <dbReference type="ARBA" id="ARBA00006464"/>
    </source>
</evidence>
<dbReference type="Proteomes" id="UP001144372">
    <property type="component" value="Unassembled WGS sequence"/>
</dbReference>
<keyword evidence="6 7" id="KW-0472">Membrane</keyword>
<dbReference type="RefSeq" id="WP_281796017.1">
    <property type="nucleotide sequence ID" value="NZ_BSDR01000001.1"/>
</dbReference>
<dbReference type="AlphaFoldDB" id="A0A9W6FVY2"/>
<evidence type="ECO:0000256" key="7">
    <source>
        <dbReference type="SAM" id="Phobius"/>
    </source>
</evidence>
<dbReference type="PANTHER" id="PTHR30576">
    <property type="entry name" value="COLANIC BIOSYNTHESIS UDP-GLUCOSE LIPID CARRIER TRANSFERASE"/>
    <property type="match status" value="1"/>
</dbReference>
<proteinExistence type="inferred from homology"/>
<evidence type="ECO:0000313" key="10">
    <source>
        <dbReference type="Proteomes" id="UP001144372"/>
    </source>
</evidence>